<evidence type="ECO:0000259" key="1">
    <source>
        <dbReference type="PROSITE" id="PS50127"/>
    </source>
</evidence>
<dbReference type="Proteomes" id="UP000326759">
    <property type="component" value="Unassembled WGS sequence"/>
</dbReference>
<dbReference type="CDD" id="cd23814">
    <property type="entry name" value="UEV_AKTIP"/>
    <property type="match status" value="1"/>
</dbReference>
<dbReference type="Gene3D" id="3.10.110.10">
    <property type="entry name" value="Ubiquitin Conjugating Enzyme"/>
    <property type="match status" value="1"/>
</dbReference>
<dbReference type="InterPro" id="IPR050113">
    <property type="entry name" value="Ub_conjugating_enzyme"/>
</dbReference>
<organism evidence="2 3">
    <name type="scientific">Armadillidium nasatum</name>
    <dbReference type="NCBI Taxonomy" id="96803"/>
    <lineage>
        <taxon>Eukaryota</taxon>
        <taxon>Metazoa</taxon>
        <taxon>Ecdysozoa</taxon>
        <taxon>Arthropoda</taxon>
        <taxon>Crustacea</taxon>
        <taxon>Multicrustacea</taxon>
        <taxon>Malacostraca</taxon>
        <taxon>Eumalacostraca</taxon>
        <taxon>Peracarida</taxon>
        <taxon>Isopoda</taxon>
        <taxon>Oniscidea</taxon>
        <taxon>Crinocheta</taxon>
        <taxon>Armadillidiidae</taxon>
        <taxon>Armadillidium</taxon>
    </lineage>
</organism>
<evidence type="ECO:0000313" key="3">
    <source>
        <dbReference type="Proteomes" id="UP000326759"/>
    </source>
</evidence>
<dbReference type="PROSITE" id="PS50127">
    <property type="entry name" value="UBC_2"/>
    <property type="match status" value="1"/>
</dbReference>
<feature type="domain" description="UBC core" evidence="1">
    <location>
        <begin position="165"/>
        <end position="294"/>
    </location>
</feature>
<proteinExistence type="predicted"/>
<dbReference type="InterPro" id="IPR000608">
    <property type="entry name" value="UBC"/>
</dbReference>
<dbReference type="SUPFAM" id="SSF54495">
    <property type="entry name" value="UBC-like"/>
    <property type="match status" value="1"/>
</dbReference>
<dbReference type="SMART" id="SM00212">
    <property type="entry name" value="UBCc"/>
    <property type="match status" value="1"/>
</dbReference>
<name>A0A5N5T5D5_9CRUS</name>
<dbReference type="PANTHER" id="PTHR24067">
    <property type="entry name" value="UBIQUITIN-CONJUGATING ENZYME E2"/>
    <property type="match status" value="1"/>
</dbReference>
<protein>
    <submittedName>
        <fullName evidence="2">AKT-interacting protein</fullName>
    </submittedName>
</protein>
<dbReference type="Pfam" id="PF00179">
    <property type="entry name" value="UQ_con"/>
    <property type="match status" value="1"/>
</dbReference>
<dbReference type="InterPro" id="IPR016135">
    <property type="entry name" value="UBQ-conjugating_enzyme/RWD"/>
</dbReference>
<accession>A0A5N5T5D5</accession>
<dbReference type="EMBL" id="SEYY01010689">
    <property type="protein sequence ID" value="KAB7501427.1"/>
    <property type="molecule type" value="Genomic_DNA"/>
</dbReference>
<evidence type="ECO:0000313" key="2">
    <source>
        <dbReference type="EMBL" id="KAB7501427.1"/>
    </source>
</evidence>
<dbReference type="AlphaFoldDB" id="A0A5N5T5D5"/>
<sequence>MSFINDILKNVRLLLENIRNTFNVIFILKLNYLSRTSSAPFPSFIFSVGIDIIESNYQGLEFFRYKILRILFHILPILISNDCLKAPISNLKLTDTGGPDTDRRMNTDIFPSEESTISRNSSSRGSYRKVLPSLPDMDQQLNNAAKMIDSRTSTKKGNHSYKPYFLEYTLLAEYNLLQKQRVAGVYVIPSANSPIVWFGVIFIRQGLYQGGIFRFALHIPENYPDGDVPSVFFETPVFHPLVDPETGELEVKKGFSNKWRRNVHHLWHVLLYLRRIFYKIETVNPLNPEAAGIV</sequence>
<reference evidence="2 3" key="1">
    <citation type="journal article" date="2019" name="PLoS Biol.">
        <title>Sex chromosomes control vertical transmission of feminizing Wolbachia symbionts in an isopod.</title>
        <authorList>
            <person name="Becking T."/>
            <person name="Chebbi M.A."/>
            <person name="Giraud I."/>
            <person name="Moumen B."/>
            <person name="Laverre T."/>
            <person name="Caubet Y."/>
            <person name="Peccoud J."/>
            <person name="Gilbert C."/>
            <person name="Cordaux R."/>
        </authorList>
    </citation>
    <scope>NUCLEOTIDE SEQUENCE [LARGE SCALE GENOMIC DNA]</scope>
    <source>
        <strain evidence="2">ANa2</strain>
        <tissue evidence="2">Whole body excluding digestive tract and cuticle</tissue>
    </source>
</reference>
<gene>
    <name evidence="2" type="primary">AKTIP</name>
    <name evidence="2" type="ORF">Anas_10661</name>
</gene>
<dbReference type="OrthoDB" id="5596422at2759"/>
<comment type="caution">
    <text evidence="2">The sequence shown here is derived from an EMBL/GenBank/DDBJ whole genome shotgun (WGS) entry which is preliminary data.</text>
</comment>
<keyword evidence="3" id="KW-1185">Reference proteome</keyword>